<dbReference type="EMBL" id="CP003532">
    <property type="protein sequence ID" value="AFK06733.1"/>
    <property type="molecule type" value="Genomic_DNA"/>
</dbReference>
<dbReference type="GO" id="GO:0016020">
    <property type="term" value="C:membrane"/>
    <property type="evidence" value="ECO:0007669"/>
    <property type="project" value="UniProtKB-SubCell"/>
</dbReference>
<keyword evidence="3 6" id="KW-0812">Transmembrane</keyword>
<protein>
    <submittedName>
        <fullName evidence="8">Cytochrome c biogenesis protein</fullName>
    </submittedName>
</protein>
<evidence type="ECO:0000256" key="5">
    <source>
        <dbReference type="ARBA" id="ARBA00023136"/>
    </source>
</evidence>
<dbReference type="PANTHER" id="PTHR31272">
    <property type="entry name" value="CYTOCHROME C-TYPE BIOGENESIS PROTEIN HI_1454-RELATED"/>
    <property type="match status" value="1"/>
</dbReference>
<dbReference type="InterPro" id="IPR003834">
    <property type="entry name" value="Cyt_c_assmbl_TM_dom"/>
</dbReference>
<gene>
    <name evidence="8" type="ORF">Theba_1028</name>
</gene>
<organism evidence="8 9">
    <name type="scientific">Mesotoga prima MesG1.Ag.4.2</name>
    <dbReference type="NCBI Taxonomy" id="660470"/>
    <lineage>
        <taxon>Bacteria</taxon>
        <taxon>Thermotogati</taxon>
        <taxon>Thermotogota</taxon>
        <taxon>Thermotogae</taxon>
        <taxon>Kosmotogales</taxon>
        <taxon>Kosmotogaceae</taxon>
        <taxon>Mesotoga</taxon>
    </lineage>
</organism>
<evidence type="ECO:0000313" key="8">
    <source>
        <dbReference type="EMBL" id="AFK06733.1"/>
    </source>
</evidence>
<feature type="transmembrane region" description="Helical" evidence="6">
    <location>
        <begin position="237"/>
        <end position="264"/>
    </location>
</feature>
<keyword evidence="9" id="KW-1185">Reference proteome</keyword>
<name>I2F480_9BACT</name>
<reference evidence="8 9" key="1">
    <citation type="journal article" date="2012" name="Genome Biol. Evol.">
        <title>Genome Sequence of the Mesophilic Thermotogales Bacterium Mesotoga prima MesG1.Ag.4.2 Reveals the Largest Thermotogales Genome To Date.</title>
        <authorList>
            <person name="Zhaxybayeva O."/>
            <person name="Swithers K.S."/>
            <person name="Foght J."/>
            <person name="Green A.G."/>
            <person name="Bruce D."/>
            <person name="Detter C."/>
            <person name="Han S."/>
            <person name="Teshima H."/>
            <person name="Han J."/>
            <person name="Woyke T."/>
            <person name="Pitluck S."/>
            <person name="Nolan M."/>
            <person name="Ivanova N."/>
            <person name="Pati A."/>
            <person name="Land M.L."/>
            <person name="Dlutek M."/>
            <person name="Doolittle W.F."/>
            <person name="Noll K.M."/>
            <person name="Nesbo C.L."/>
        </authorList>
    </citation>
    <scope>NUCLEOTIDE SEQUENCE [LARGE SCALE GENOMIC DNA]</scope>
    <source>
        <strain evidence="9">mesG1.Ag.4.2</strain>
    </source>
</reference>
<feature type="domain" description="Cytochrome C biogenesis protein transmembrane" evidence="7">
    <location>
        <begin position="128"/>
        <end position="326"/>
    </location>
</feature>
<feature type="transmembrane region" description="Helical" evidence="6">
    <location>
        <begin position="102"/>
        <end position="120"/>
    </location>
</feature>
<sequence length="342" mass="36169">MSSRRACPENYLFRDPYGISLFKALSVSTAENGGRSTDNRFYVSGIFSVAIGVANKSRPRFCALSRKIGKFSSSKQEFTKTLFAGAREIVYTIPGRGNMNELTAVATGTLGVSPMISPIVTTSVTYGSAFLGGLLSFFSPCILPLIPVFFGVLMGGAADAKARFIRGVFFTLGMSIFFFILGIGATGLGTFIRQNEVLMNVISGGLFVLFAFLYLFEIGMKGVNLNVWKFGGSAVSGFILGAVLGLVWVPCAGPILGSILVLAANQSAVAEGGLMLLVYSLGLSIPFLTLSGLVAKLTSKLSFGGESKWRKVIRVSVFVVLLAAGLLTMTGNLNLLQFATGG</sequence>
<feature type="transmembrane region" description="Helical" evidence="6">
    <location>
        <begin position="126"/>
        <end position="152"/>
    </location>
</feature>
<accession>I2F480</accession>
<evidence type="ECO:0000256" key="4">
    <source>
        <dbReference type="ARBA" id="ARBA00022989"/>
    </source>
</evidence>
<evidence type="ECO:0000256" key="1">
    <source>
        <dbReference type="ARBA" id="ARBA00004141"/>
    </source>
</evidence>
<dbReference type="HOGENOM" id="CLU_810875_0_0_0"/>
<dbReference type="InterPro" id="IPR051790">
    <property type="entry name" value="Cytochrome_c-biogenesis_DsbD"/>
</dbReference>
<feature type="transmembrane region" description="Helical" evidence="6">
    <location>
        <begin position="315"/>
        <end position="336"/>
    </location>
</feature>
<dbReference type="Proteomes" id="UP000002881">
    <property type="component" value="Chromosome"/>
</dbReference>
<keyword evidence="5 6" id="KW-0472">Membrane</keyword>
<evidence type="ECO:0000313" key="9">
    <source>
        <dbReference type="Proteomes" id="UP000002881"/>
    </source>
</evidence>
<dbReference type="GO" id="GO:0017004">
    <property type="term" value="P:cytochrome complex assembly"/>
    <property type="evidence" value="ECO:0007669"/>
    <property type="project" value="InterPro"/>
</dbReference>
<comment type="subcellular location">
    <subcellularLocation>
        <location evidence="1">Membrane</location>
        <topology evidence="1">Multi-pass membrane protein</topology>
    </subcellularLocation>
</comment>
<evidence type="ECO:0000259" key="7">
    <source>
        <dbReference type="Pfam" id="PF02683"/>
    </source>
</evidence>
<dbReference type="AlphaFoldDB" id="I2F480"/>
<keyword evidence="4 6" id="KW-1133">Transmembrane helix</keyword>
<dbReference type="STRING" id="660470.Theba_1028"/>
<dbReference type="KEGG" id="mpg:Theba_1028"/>
<dbReference type="eggNOG" id="COG0785">
    <property type="taxonomic scope" value="Bacteria"/>
</dbReference>
<comment type="similarity">
    <text evidence="2">Belongs to the DsbD family.</text>
</comment>
<evidence type="ECO:0000256" key="3">
    <source>
        <dbReference type="ARBA" id="ARBA00022692"/>
    </source>
</evidence>
<evidence type="ECO:0000256" key="6">
    <source>
        <dbReference type="SAM" id="Phobius"/>
    </source>
</evidence>
<proteinExistence type="inferred from homology"/>
<feature type="transmembrane region" description="Helical" evidence="6">
    <location>
        <begin position="276"/>
        <end position="295"/>
    </location>
</feature>
<dbReference type="PANTHER" id="PTHR31272:SF4">
    <property type="entry name" value="CYTOCHROME C-TYPE BIOGENESIS PROTEIN HI_1454-RELATED"/>
    <property type="match status" value="1"/>
</dbReference>
<feature type="transmembrane region" description="Helical" evidence="6">
    <location>
        <begin position="164"/>
        <end position="185"/>
    </location>
</feature>
<dbReference type="Pfam" id="PF02683">
    <property type="entry name" value="DsbD_TM"/>
    <property type="match status" value="1"/>
</dbReference>
<evidence type="ECO:0000256" key="2">
    <source>
        <dbReference type="ARBA" id="ARBA00006143"/>
    </source>
</evidence>